<dbReference type="GO" id="GO:0043565">
    <property type="term" value="F:sequence-specific DNA binding"/>
    <property type="evidence" value="ECO:0007669"/>
    <property type="project" value="InterPro"/>
</dbReference>
<dbReference type="InterPro" id="IPR018060">
    <property type="entry name" value="HTH_AraC"/>
</dbReference>
<keyword evidence="3" id="KW-0804">Transcription</keyword>
<dbReference type="Pfam" id="PF06719">
    <property type="entry name" value="AraC_N"/>
    <property type="match status" value="1"/>
</dbReference>
<feature type="domain" description="HTH araC/xylS-type" evidence="4">
    <location>
        <begin position="203"/>
        <end position="301"/>
    </location>
</feature>
<organism evidence="5 6">
    <name type="scientific">Methylophaga thiooxydans</name>
    <dbReference type="NCBI Taxonomy" id="392484"/>
    <lineage>
        <taxon>Bacteria</taxon>
        <taxon>Pseudomonadati</taxon>
        <taxon>Pseudomonadota</taxon>
        <taxon>Gammaproteobacteria</taxon>
        <taxon>Thiotrichales</taxon>
        <taxon>Piscirickettsiaceae</taxon>
        <taxon>Methylophaga</taxon>
    </lineage>
</organism>
<dbReference type="RefSeq" id="WP_036313304.1">
    <property type="nucleotide sequence ID" value="NZ_JRQD01000003.1"/>
</dbReference>
<dbReference type="Gene3D" id="1.10.10.60">
    <property type="entry name" value="Homeodomain-like"/>
    <property type="match status" value="1"/>
</dbReference>
<evidence type="ECO:0000256" key="3">
    <source>
        <dbReference type="ARBA" id="ARBA00023163"/>
    </source>
</evidence>
<keyword evidence="2" id="KW-0238">DNA-binding</keyword>
<keyword evidence="1" id="KW-0805">Transcription regulation</keyword>
<evidence type="ECO:0000313" key="6">
    <source>
        <dbReference type="Proteomes" id="UP000029999"/>
    </source>
</evidence>
<dbReference type="InterPro" id="IPR018062">
    <property type="entry name" value="HTH_AraC-typ_CS"/>
</dbReference>
<dbReference type="STRING" id="392484.LP43_1244"/>
<dbReference type="AlphaFoldDB" id="A0A0A0BGI3"/>
<evidence type="ECO:0000259" key="4">
    <source>
        <dbReference type="PROSITE" id="PS01124"/>
    </source>
</evidence>
<accession>A0A0A0BGI3</accession>
<name>A0A0A0BGI3_9GAMM</name>
<dbReference type="InterPro" id="IPR009057">
    <property type="entry name" value="Homeodomain-like_sf"/>
</dbReference>
<sequence>MPKQNPQDKNNELLLRNKLAKLISQYAPADGLFEVCPGVRVLRESSQDAKPARNISQPGMCIVAQGAKRVVLGNDIFEYDNSRMVVYSTEVPISANIIRASIDEPYLCLIIDITPQKLAELTAKAFPHGLPRVPESRAIHIGPTNPKIVDAGIRLLELFSEPDDVDLLIPLLLDEIFIRLLRSHIGALVAQIGITDSNLQKVSKGISWVREHYAQPMKVDQLAAYVNMSVSAFHQHFKAVTTMSPLQFQKELRLHEAKNLMLSKMMDVSSASLQVGYASVSQFSREYSRLFGVSPSKDTRSA</sequence>
<dbReference type="EMBL" id="JRQD01000003">
    <property type="protein sequence ID" value="KGM06752.1"/>
    <property type="molecule type" value="Genomic_DNA"/>
</dbReference>
<evidence type="ECO:0000313" key="5">
    <source>
        <dbReference type="EMBL" id="KGM06752.1"/>
    </source>
</evidence>
<dbReference type="InterPro" id="IPR009594">
    <property type="entry name" value="Tscrpt_reg_HTH_AraC_N"/>
</dbReference>
<evidence type="ECO:0000256" key="2">
    <source>
        <dbReference type="ARBA" id="ARBA00023125"/>
    </source>
</evidence>
<dbReference type="PANTHER" id="PTHR43436">
    <property type="entry name" value="ARAC-FAMILY TRANSCRIPTIONAL REGULATOR"/>
    <property type="match status" value="1"/>
</dbReference>
<dbReference type="SMART" id="SM00342">
    <property type="entry name" value="HTH_ARAC"/>
    <property type="match status" value="1"/>
</dbReference>
<dbReference type="SUPFAM" id="SSF46689">
    <property type="entry name" value="Homeodomain-like"/>
    <property type="match status" value="2"/>
</dbReference>
<protein>
    <submittedName>
        <fullName evidence="5">Transcriptional regulator, AraC family</fullName>
    </submittedName>
</protein>
<comment type="caution">
    <text evidence="5">The sequence shown here is derived from an EMBL/GenBank/DDBJ whole genome shotgun (WGS) entry which is preliminary data.</text>
</comment>
<dbReference type="PROSITE" id="PS00041">
    <property type="entry name" value="HTH_ARAC_FAMILY_1"/>
    <property type="match status" value="1"/>
</dbReference>
<dbReference type="PROSITE" id="PS01124">
    <property type="entry name" value="HTH_ARAC_FAMILY_2"/>
    <property type="match status" value="1"/>
</dbReference>
<dbReference type="Proteomes" id="UP000029999">
    <property type="component" value="Unassembled WGS sequence"/>
</dbReference>
<dbReference type="Pfam" id="PF12833">
    <property type="entry name" value="HTH_18"/>
    <property type="match status" value="1"/>
</dbReference>
<dbReference type="PANTHER" id="PTHR43436:SF1">
    <property type="entry name" value="TRANSCRIPTIONAL REGULATORY PROTEIN"/>
    <property type="match status" value="1"/>
</dbReference>
<gene>
    <name evidence="5" type="ORF">LP43_1244</name>
</gene>
<evidence type="ECO:0000256" key="1">
    <source>
        <dbReference type="ARBA" id="ARBA00023015"/>
    </source>
</evidence>
<dbReference type="GO" id="GO:0003700">
    <property type="term" value="F:DNA-binding transcription factor activity"/>
    <property type="evidence" value="ECO:0007669"/>
    <property type="project" value="InterPro"/>
</dbReference>
<proteinExistence type="predicted"/>
<reference evidence="5 6" key="1">
    <citation type="submission" date="2014-09" db="EMBL/GenBank/DDBJ databases">
        <authorList>
            <person name="Grob C."/>
            <person name="Taubert M."/>
            <person name="Howat A.M."/>
            <person name="Burns O.J."/>
            <person name="Dixon J.L."/>
            <person name="Chen Y."/>
            <person name="Murrell J.C."/>
        </authorList>
    </citation>
    <scope>NUCLEOTIDE SEQUENCE [LARGE SCALE GENOMIC DNA]</scope>
    <source>
        <strain evidence="5">L4</strain>
    </source>
</reference>